<dbReference type="Proteomes" id="UP000054532">
    <property type="component" value="Unassembled WGS sequence"/>
</dbReference>
<dbReference type="InterPro" id="IPR036770">
    <property type="entry name" value="Ankyrin_rpt-contain_sf"/>
</dbReference>
<dbReference type="AlphaFoldDB" id="W2M9T9"/>
<name>W2M9T9_PHYNI</name>
<dbReference type="InterPro" id="IPR002110">
    <property type="entry name" value="Ankyrin_rpt"/>
</dbReference>
<dbReference type="EMBL" id="KI696129">
    <property type="protein sequence ID" value="ETM33121.1"/>
    <property type="molecule type" value="Genomic_DNA"/>
</dbReference>
<protein>
    <submittedName>
        <fullName evidence="1">Uncharacterized protein</fullName>
    </submittedName>
</protein>
<dbReference type="SUPFAM" id="SSF48403">
    <property type="entry name" value="Ankyrin repeat"/>
    <property type="match status" value="1"/>
</dbReference>
<dbReference type="Gene3D" id="1.25.40.20">
    <property type="entry name" value="Ankyrin repeat-containing domain"/>
    <property type="match status" value="1"/>
</dbReference>
<dbReference type="Pfam" id="PF00023">
    <property type="entry name" value="Ank"/>
    <property type="match status" value="1"/>
</dbReference>
<proteinExistence type="predicted"/>
<reference evidence="1" key="1">
    <citation type="submission" date="2013-11" db="EMBL/GenBank/DDBJ databases">
        <title>The Genome Sequence of Phytophthora parasitica IAC_01/95.</title>
        <authorList>
            <consortium name="The Broad Institute Genomics Platform"/>
            <person name="Russ C."/>
            <person name="Tyler B."/>
            <person name="Panabieres F."/>
            <person name="Shan W."/>
            <person name="Tripathy S."/>
            <person name="Grunwald N."/>
            <person name="Machado M."/>
            <person name="Johnson C.S."/>
            <person name="Arredondo F."/>
            <person name="Hong C."/>
            <person name="Coffey M."/>
            <person name="Young S.K."/>
            <person name="Zeng Q."/>
            <person name="Gargeya S."/>
            <person name="Fitzgerald M."/>
            <person name="Abouelleil A."/>
            <person name="Alvarado L."/>
            <person name="Chapman S.B."/>
            <person name="Gainer-Dewar J."/>
            <person name="Goldberg J."/>
            <person name="Griggs A."/>
            <person name="Gujja S."/>
            <person name="Hansen M."/>
            <person name="Howarth C."/>
            <person name="Imamovic A."/>
            <person name="Ireland A."/>
            <person name="Larimer J."/>
            <person name="McCowan C."/>
            <person name="Murphy C."/>
            <person name="Pearson M."/>
            <person name="Poon T.W."/>
            <person name="Priest M."/>
            <person name="Roberts A."/>
            <person name="Saif S."/>
            <person name="Shea T."/>
            <person name="Sykes S."/>
            <person name="Wortman J."/>
            <person name="Nusbaum C."/>
            <person name="Birren B."/>
        </authorList>
    </citation>
    <scope>NUCLEOTIDE SEQUENCE [LARGE SCALE GENOMIC DNA]</scope>
    <source>
        <strain evidence="1">IAC_01/95</strain>
    </source>
</reference>
<organism evidence="1">
    <name type="scientific">Phytophthora nicotianae</name>
    <name type="common">Potato buckeye rot agent</name>
    <name type="synonym">Phytophthora parasitica</name>
    <dbReference type="NCBI Taxonomy" id="4792"/>
    <lineage>
        <taxon>Eukaryota</taxon>
        <taxon>Sar</taxon>
        <taxon>Stramenopiles</taxon>
        <taxon>Oomycota</taxon>
        <taxon>Peronosporomycetes</taxon>
        <taxon>Peronosporales</taxon>
        <taxon>Peronosporaceae</taxon>
        <taxon>Phytophthora</taxon>
    </lineage>
</organism>
<sequence>MELLETCTSGNHNDVEEALAKNCDVEIKNEDGWTPLIVAASFNFDRVVENFIMARILTQGHLEAHRL</sequence>
<accession>W2M9T9</accession>
<evidence type="ECO:0000313" key="1">
    <source>
        <dbReference type="EMBL" id="ETM33121.1"/>
    </source>
</evidence>
<gene>
    <name evidence="1" type="ORF">L914_19601</name>
</gene>